<keyword evidence="2" id="KW-1185">Reference proteome</keyword>
<evidence type="ECO:0000313" key="1">
    <source>
        <dbReference type="EMBL" id="MBC6465624.1"/>
    </source>
</evidence>
<protein>
    <submittedName>
        <fullName evidence="1">Uncharacterized protein</fullName>
    </submittedName>
</protein>
<accession>A0ABR7LLH9</accession>
<dbReference type="EMBL" id="JABVEC010000005">
    <property type="protein sequence ID" value="MBC6465624.1"/>
    <property type="molecule type" value="Genomic_DNA"/>
</dbReference>
<name>A0ABR7LLH9_9ACTN</name>
<evidence type="ECO:0000313" key="2">
    <source>
        <dbReference type="Proteomes" id="UP000805614"/>
    </source>
</evidence>
<organism evidence="1 2">
    <name type="scientific">Actinomadura alba</name>
    <dbReference type="NCBI Taxonomy" id="406431"/>
    <lineage>
        <taxon>Bacteria</taxon>
        <taxon>Bacillati</taxon>
        <taxon>Actinomycetota</taxon>
        <taxon>Actinomycetes</taxon>
        <taxon>Streptosporangiales</taxon>
        <taxon>Thermomonosporaceae</taxon>
        <taxon>Actinomadura</taxon>
    </lineage>
</organism>
<reference evidence="1 2" key="1">
    <citation type="submission" date="2020-06" db="EMBL/GenBank/DDBJ databases">
        <title>Actinomadura xiongansis sp. nov., isolated from soil of Baiyangdian.</title>
        <authorList>
            <person name="Zhang X."/>
        </authorList>
    </citation>
    <scope>NUCLEOTIDE SEQUENCE [LARGE SCALE GENOMIC DNA]</scope>
    <source>
        <strain evidence="1 2">HBUM206468</strain>
    </source>
</reference>
<proteinExistence type="predicted"/>
<dbReference type="Proteomes" id="UP000805614">
    <property type="component" value="Unassembled WGS sequence"/>
</dbReference>
<comment type="caution">
    <text evidence="1">The sequence shown here is derived from an EMBL/GenBank/DDBJ whole genome shotgun (WGS) entry which is preliminary data.</text>
</comment>
<sequence length="144" mass="16829">MNSPFERTITYAEDLTPEDIRGLETFLNVQLGQVYEEVGETGEISFAMRALLRLVSDSAGLLDTLLRVERPDTWQRAMIVREWQRLRSTASDFNHCDGYDHGRWWYQVRHFDAADEAAEQEQIRQFAETGPYIDEQRKRQGQAD</sequence>
<gene>
    <name evidence="1" type="ORF">HKK74_08965</name>
</gene>